<accession>A0A7W9AIJ4</accession>
<keyword evidence="3" id="KW-0812">Transmembrane</keyword>
<evidence type="ECO:0000256" key="1">
    <source>
        <dbReference type="ARBA" id="ARBA00022729"/>
    </source>
</evidence>
<evidence type="ECO:0000313" key="6">
    <source>
        <dbReference type="Proteomes" id="UP000549617"/>
    </source>
</evidence>
<dbReference type="InterPro" id="IPR050570">
    <property type="entry name" value="Cell_wall_metabolism_enzyme"/>
</dbReference>
<keyword evidence="3" id="KW-0472">Membrane</keyword>
<protein>
    <submittedName>
        <fullName evidence="5">Murein DD-endopeptidase MepM/ murein hydrolase activator NlpD</fullName>
    </submittedName>
</protein>
<dbReference type="GO" id="GO:0004222">
    <property type="term" value="F:metalloendopeptidase activity"/>
    <property type="evidence" value="ECO:0007669"/>
    <property type="project" value="TreeGrafter"/>
</dbReference>
<dbReference type="CDD" id="cd12797">
    <property type="entry name" value="M23_peptidase"/>
    <property type="match status" value="1"/>
</dbReference>
<dbReference type="InterPro" id="IPR011055">
    <property type="entry name" value="Dup_hybrid_motif"/>
</dbReference>
<organism evidence="5 6">
    <name type="scientific">Sphingobium boeckii</name>
    <dbReference type="NCBI Taxonomy" id="1082345"/>
    <lineage>
        <taxon>Bacteria</taxon>
        <taxon>Pseudomonadati</taxon>
        <taxon>Pseudomonadota</taxon>
        <taxon>Alphaproteobacteria</taxon>
        <taxon>Sphingomonadales</taxon>
        <taxon>Sphingomonadaceae</taxon>
        <taxon>Sphingobium</taxon>
    </lineage>
</organism>
<dbReference type="FunFam" id="2.70.70.10:FF:000006">
    <property type="entry name" value="M23 family peptidase"/>
    <property type="match status" value="1"/>
</dbReference>
<keyword evidence="3" id="KW-1133">Transmembrane helix</keyword>
<dbReference type="Gene3D" id="2.70.70.10">
    <property type="entry name" value="Glucose Permease (Domain IIA)"/>
    <property type="match status" value="1"/>
</dbReference>
<dbReference type="SUPFAM" id="SSF51261">
    <property type="entry name" value="Duplicated hybrid motif"/>
    <property type="match status" value="1"/>
</dbReference>
<name>A0A7W9AIJ4_9SPHN</name>
<comment type="caution">
    <text evidence="5">The sequence shown here is derived from an EMBL/GenBank/DDBJ whole genome shotgun (WGS) entry which is preliminary data.</text>
</comment>
<sequence>MNLNLKGANGLIARVARYFPDREIYVRSGGQMRFLKITSGFQIKLASATALAAVALVIGGALMITLQVKTNQDRIALDAQQEKVTQTASRVQAYRSSVDGMADRIEARQQKMDQMIQHYFGDVQINPQPAAAQAPAATPPADQTQKISSASPAAPLAALEQRQFAFAERLSLAAAVRARQAENAIRRLGLDPRSLIGPARNSGMGGPFIPAKSARDPHLSKLAISLQQLDRMERTLLAMPNSAPAFPLSYTSGFGYRADPFTGAGALHAGMDVGGYNGQPIFAASAGRVTFVGQQNGYGNLVVVDHGHGLETRYGHLSGFNAKVGDVVKRGQQVARMGSTGRSTGTHLHFEVRVQGRAINPRPFLEANEDVLKVQDSVKRRFGQG</sequence>
<reference evidence="5 6" key="1">
    <citation type="submission" date="2020-08" db="EMBL/GenBank/DDBJ databases">
        <title>Genomic Encyclopedia of Type Strains, Phase IV (KMG-IV): sequencing the most valuable type-strain genomes for metagenomic binning, comparative biology and taxonomic classification.</title>
        <authorList>
            <person name="Goeker M."/>
        </authorList>
    </citation>
    <scope>NUCLEOTIDE SEQUENCE [LARGE SCALE GENOMIC DNA]</scope>
    <source>
        <strain evidence="5 6">DSM 25079</strain>
    </source>
</reference>
<proteinExistence type="predicted"/>
<dbReference type="InterPro" id="IPR016047">
    <property type="entry name" value="M23ase_b-sheet_dom"/>
</dbReference>
<gene>
    <name evidence="5" type="ORF">FHS49_002140</name>
</gene>
<keyword evidence="6" id="KW-1185">Reference proteome</keyword>
<feature type="transmembrane region" description="Helical" evidence="3">
    <location>
        <begin position="45"/>
        <end position="66"/>
    </location>
</feature>
<keyword evidence="5" id="KW-0378">Hydrolase</keyword>
<feature type="region of interest" description="Disordered" evidence="2">
    <location>
        <begin position="130"/>
        <end position="152"/>
    </location>
</feature>
<dbReference type="EMBL" id="JACIJC010000003">
    <property type="protein sequence ID" value="MBB5686124.1"/>
    <property type="molecule type" value="Genomic_DNA"/>
</dbReference>
<dbReference type="PANTHER" id="PTHR21666">
    <property type="entry name" value="PEPTIDASE-RELATED"/>
    <property type="match status" value="1"/>
</dbReference>
<dbReference type="AlphaFoldDB" id="A0A7W9AIJ4"/>
<feature type="domain" description="M23ase beta-sheet core" evidence="4">
    <location>
        <begin position="267"/>
        <end position="361"/>
    </location>
</feature>
<dbReference type="PANTHER" id="PTHR21666:SF289">
    <property type="entry name" value="L-ALA--D-GLU ENDOPEPTIDASE"/>
    <property type="match status" value="1"/>
</dbReference>
<dbReference type="Pfam" id="PF01551">
    <property type="entry name" value="Peptidase_M23"/>
    <property type="match status" value="1"/>
</dbReference>
<evidence type="ECO:0000256" key="3">
    <source>
        <dbReference type="SAM" id="Phobius"/>
    </source>
</evidence>
<dbReference type="RefSeq" id="WP_184018182.1">
    <property type="nucleotide sequence ID" value="NZ_JACIJC010000003.1"/>
</dbReference>
<evidence type="ECO:0000313" key="5">
    <source>
        <dbReference type="EMBL" id="MBB5686124.1"/>
    </source>
</evidence>
<evidence type="ECO:0000259" key="4">
    <source>
        <dbReference type="Pfam" id="PF01551"/>
    </source>
</evidence>
<dbReference type="Proteomes" id="UP000549617">
    <property type="component" value="Unassembled WGS sequence"/>
</dbReference>
<keyword evidence="1" id="KW-0732">Signal</keyword>
<evidence type="ECO:0000256" key="2">
    <source>
        <dbReference type="SAM" id="MobiDB-lite"/>
    </source>
</evidence>